<reference evidence="2 3" key="1">
    <citation type="submission" date="2018-06" db="EMBL/GenBank/DDBJ databases">
        <title>Genomic Encyclopedia of Archaeal and Bacterial Type Strains, Phase II (KMG-II): from individual species to whole genera.</title>
        <authorList>
            <person name="Goeker M."/>
        </authorList>
    </citation>
    <scope>NUCLEOTIDE SEQUENCE [LARGE SCALE GENOMIC DNA]</scope>
    <source>
        <strain evidence="2 3">ATCC BAA-1881</strain>
    </source>
</reference>
<dbReference type="AlphaFoldDB" id="A0A326UCH0"/>
<dbReference type="InterPro" id="IPR045761">
    <property type="entry name" value="ODP_dom"/>
</dbReference>
<evidence type="ECO:0000313" key="2">
    <source>
        <dbReference type="EMBL" id="PZW34508.1"/>
    </source>
</evidence>
<dbReference type="Gene3D" id="3.60.15.10">
    <property type="entry name" value="Ribonuclease Z/Hydroxyacylglutathione hydrolase-like"/>
    <property type="match status" value="1"/>
</dbReference>
<dbReference type="SMART" id="SM00849">
    <property type="entry name" value="Lactamase_B"/>
    <property type="match status" value="1"/>
</dbReference>
<dbReference type="CDD" id="cd07709">
    <property type="entry name" value="flavodiiron_proteins_MBL-fold"/>
    <property type="match status" value="1"/>
</dbReference>
<proteinExistence type="predicted"/>
<organism evidence="2 3">
    <name type="scientific">Thermosporothrix hazakensis</name>
    <dbReference type="NCBI Taxonomy" id="644383"/>
    <lineage>
        <taxon>Bacteria</taxon>
        <taxon>Bacillati</taxon>
        <taxon>Chloroflexota</taxon>
        <taxon>Ktedonobacteria</taxon>
        <taxon>Ktedonobacterales</taxon>
        <taxon>Thermosporotrichaceae</taxon>
        <taxon>Thermosporothrix</taxon>
    </lineage>
</organism>
<dbReference type="Pfam" id="PF19583">
    <property type="entry name" value="ODP"/>
    <property type="match status" value="1"/>
</dbReference>
<name>A0A326UCH0_THEHA</name>
<dbReference type="PANTHER" id="PTHR43717">
    <property type="entry name" value="ANAEROBIC NITRIC OXIDE REDUCTASE FLAVORUBREDOXIN"/>
    <property type="match status" value="1"/>
</dbReference>
<sequence>MATIDMIAMGIYRISSFVPVWNITVNQFLIADDAPTLIHTGMYPMYDDVRKAIAQVLDPARLRYVVVLHFESDECGCMGRLLEAAPDAVLVCSRTGAAINLSQWDYSGPVLGVQDGDTLDLGMHSLRFLETPHVHHWDSLMLVEETTGSLFPADLFVQPGEQPAIVREDLGKQMCELYREIGIFAASEPVLRVLQRLERLGLQWVHPMHGGSLARDLWPKYAQALRTEPFAFDGTLLGKRLPE</sequence>
<dbReference type="InterPro" id="IPR001279">
    <property type="entry name" value="Metallo-B-lactamas"/>
</dbReference>
<feature type="domain" description="Metallo-beta-lactamase" evidence="1">
    <location>
        <begin position="24"/>
        <end position="209"/>
    </location>
</feature>
<dbReference type="Proteomes" id="UP000248806">
    <property type="component" value="Unassembled WGS sequence"/>
</dbReference>
<comment type="caution">
    <text evidence="2">The sequence shown here is derived from an EMBL/GenBank/DDBJ whole genome shotgun (WGS) entry which is preliminary data.</text>
</comment>
<protein>
    <recommendedName>
        <fullName evidence="1">Metallo-beta-lactamase domain-containing protein</fullName>
    </recommendedName>
</protein>
<dbReference type="EMBL" id="QKUF01000002">
    <property type="protein sequence ID" value="PZW34508.1"/>
    <property type="molecule type" value="Genomic_DNA"/>
</dbReference>
<dbReference type="SUPFAM" id="SSF56281">
    <property type="entry name" value="Metallo-hydrolase/oxidoreductase"/>
    <property type="match status" value="1"/>
</dbReference>
<evidence type="ECO:0000259" key="1">
    <source>
        <dbReference type="SMART" id="SM00849"/>
    </source>
</evidence>
<dbReference type="InterPro" id="IPR036866">
    <property type="entry name" value="RibonucZ/Hydroxyglut_hydro"/>
</dbReference>
<accession>A0A326UCH0</accession>
<keyword evidence="3" id="KW-1185">Reference proteome</keyword>
<evidence type="ECO:0000313" key="3">
    <source>
        <dbReference type="Proteomes" id="UP000248806"/>
    </source>
</evidence>
<gene>
    <name evidence="2" type="ORF">EI42_01345</name>
</gene>
<dbReference type="PANTHER" id="PTHR43717:SF1">
    <property type="entry name" value="ANAEROBIC NITRIC OXIDE REDUCTASE FLAVORUBREDOXIN"/>
    <property type="match status" value="1"/>
</dbReference>